<dbReference type="InterPro" id="IPR002219">
    <property type="entry name" value="PKC_DAG/PE"/>
</dbReference>
<evidence type="ECO:0000256" key="10">
    <source>
        <dbReference type="ARBA" id="ARBA00023163"/>
    </source>
</evidence>
<dbReference type="PROSITE" id="PS50868">
    <property type="entry name" value="POST_SET"/>
    <property type="match status" value="1"/>
</dbReference>
<dbReference type="Gene3D" id="3.30.40.10">
    <property type="entry name" value="Zinc/RING finger domain, C3HC4 (zinc finger)"/>
    <property type="match status" value="2"/>
</dbReference>
<keyword evidence="18" id="KW-1185">Reference proteome</keyword>
<dbReference type="SMART" id="SM00317">
    <property type="entry name" value="SET"/>
    <property type="match status" value="1"/>
</dbReference>
<evidence type="ECO:0000256" key="7">
    <source>
        <dbReference type="ARBA" id="ARBA00022833"/>
    </source>
</evidence>
<dbReference type="GO" id="GO:0008270">
    <property type="term" value="F:zinc ion binding"/>
    <property type="evidence" value="ECO:0007669"/>
    <property type="project" value="UniProtKB-KW"/>
</dbReference>
<organism evidence="17 18">
    <name type="scientific">Rhododendron simsii</name>
    <name type="common">Sims's rhododendron</name>
    <dbReference type="NCBI Taxonomy" id="118357"/>
    <lineage>
        <taxon>Eukaryota</taxon>
        <taxon>Viridiplantae</taxon>
        <taxon>Streptophyta</taxon>
        <taxon>Embryophyta</taxon>
        <taxon>Tracheophyta</taxon>
        <taxon>Spermatophyta</taxon>
        <taxon>Magnoliopsida</taxon>
        <taxon>eudicotyledons</taxon>
        <taxon>Gunneridae</taxon>
        <taxon>Pentapetalae</taxon>
        <taxon>asterids</taxon>
        <taxon>Ericales</taxon>
        <taxon>Ericaceae</taxon>
        <taxon>Ericoideae</taxon>
        <taxon>Rhodoreae</taxon>
        <taxon>Rhododendron</taxon>
    </lineage>
</organism>
<dbReference type="SMART" id="SM00249">
    <property type="entry name" value="PHD"/>
    <property type="match status" value="2"/>
</dbReference>
<dbReference type="InterPro" id="IPR011011">
    <property type="entry name" value="Znf_FYVE_PHD"/>
</dbReference>
<keyword evidence="3" id="KW-0949">S-adenosyl-L-methionine</keyword>
<keyword evidence="6 11" id="KW-0863">Zinc-finger</keyword>
<dbReference type="Pfam" id="PF13832">
    <property type="entry name" value="zf-HC5HC2H_2"/>
    <property type="match status" value="1"/>
</dbReference>
<dbReference type="Pfam" id="PF00856">
    <property type="entry name" value="SET"/>
    <property type="match status" value="1"/>
</dbReference>
<evidence type="ECO:0000256" key="11">
    <source>
        <dbReference type="PROSITE-ProRule" id="PRU00146"/>
    </source>
</evidence>
<keyword evidence="10" id="KW-0804">Transcription</keyword>
<evidence type="ECO:0000256" key="8">
    <source>
        <dbReference type="ARBA" id="ARBA00022853"/>
    </source>
</evidence>
<protein>
    <submittedName>
        <fullName evidence="17">Uncharacterized protein</fullName>
    </submittedName>
</protein>
<dbReference type="PROSITE" id="PS50016">
    <property type="entry name" value="ZF_PHD_2"/>
    <property type="match status" value="1"/>
</dbReference>
<keyword evidence="4" id="KW-0479">Metal-binding</keyword>
<evidence type="ECO:0000259" key="13">
    <source>
        <dbReference type="PROSITE" id="PS50016"/>
    </source>
</evidence>
<dbReference type="InterPro" id="IPR001214">
    <property type="entry name" value="SET_dom"/>
</dbReference>
<evidence type="ECO:0000313" key="17">
    <source>
        <dbReference type="EMBL" id="KAF7150509.1"/>
    </source>
</evidence>
<sequence>MDNPNWQAKCSPTWQSLMQQPSMDSASSQLQPHEPRNNQVRNTGLLFYPHVSQESSPAAHTIIRESMVPKSSNIRPHNSNHADPGNSFLSLLSGPPSLLQRDLQQFSSPRAVVKVPVSSNIFTVSAAGSGVSLACNGIFSQPPSIENPRSGADQFPVVASRYGNTFSLLDVLQGGNVNHQSSEPVKAAVCLSDARNEEVWDFSSLSRHSANTGKPHSKSTQAAQKAAIEINSSTSRCSYTLPTGCPQALLPPPVVGVLGLVFCLGASKCSKLQSRSEFSDCSRDTFFCSNKSVLIVEVGICCSVILDYLVLFAHAMDYICLSLNSVSVYLCLKLVLTSLTVQHSGVCDVNPGAAVHMDSGETIAQWRKLYFHKFGIRVPEDRSGWDWPEGFSTTAGTVKHSVTVSNVPKMSDLSNVAGSRGGLVEHRQPQNNVALFKNNNTGQKSVNEVSYVGKQRNAQDGYNVLHKGLIGASQSNFPSVVNNQIMGFHSSGRSTVSEFIGTRGPYDGCHSVSACADSNSKSGQPFISYKKLQNSKSPGNDSDISELYNLKKGNTVDIDAVSSGIELKLGQPSPQSQTLGTSVLPAFTSHLFDRHGNSRGMQEHRQYLQRAAGSSNTCGRRGQSRLNLVSQSSGINNARDATGTGELNGDADRCSMLLTQCKTSTEGRIYSKASGGTMDSCHVIPGALHCESHIAKRDSTSSSWTRGFASGQLTVNKLGLQDHSGKAKEAAFAADSLRVATEPNFEFCTKHRESSTTCDGAGCHSCLVVHDKSSHLYKFPGRPHDALDPRNPLNQSGTTPCLGFRGHLDHVFQQSTSSPVDSGLMLPFPAISLGFSSSTSTSVSNTAPALTVKEGNGVYPYTLDENSRMLAFRHIFELSNQVHDNASLGTEQCQGVPNNTCRDNLHCSIVDPSSSKENRRGLGATSKQVAPEVAFRALQSGFTCWMDGDAENLVPTSGLSKCSFSTFLAGTLLDGKAIEMQCQLSCDMHRNEHPAGRSGRIENDINPSDECGKCFQRVPVAYVPGKCVCTAHTSSLGGNCDSKDENFFSALKEWSGSINGMASILLDRKLERNSTFSKEKAVSIDKSGNIDGQVKKKVECHAFQWRDVPNKATTMHNLTCNHRSANLLDRRENVGDQVAEAAATAKRFDTSAQDAASLKEREKSNISSGCSAAAVTQASVKFDSLDSSTVGGDEYTKNLVVDEGSGIDKCWSSDDPPDSGRSSEIFGFTRNISSACEGSSKLLPDQSSRSLIDELRLRDSFISKNVRNKANKGLSSIHDTTNQTETFEKAFKSAKRERPTKQKRLDVSFPPAGIDNDNWHFVSAKDIQMRLQPDKGRSHNCGCSAGPNFKQRPGLTKTNDRRELHGLYNDSEGENAQIPLDTEDGCLEIPEISGRKRFRSGQTAPTTKKLRVEEPNSDTGIQAKCKSLEFKESSSSKQLGICKGQVRPVVCGMYGAISGGDSFRPPKIASLRKILESTRRYTDAENDKLLKTCTKKSKKRCIRGSSRCIDKFSNFKDRDIEGHGDTISSKLVPDDSVKETDSVFFPLGKERDDVHNTMEEKRDDGSEEDERILDTTGISTLLKPKCKEIRKRSLYELSIKDIKTPKCQPQIKCRNMGNFLNSAEDGKLRADGVCTAKSDEEHQWQSSISQSDAFCCVCGSSNKNDINCLLECSRCLIRVHQACYGVSKVPRGRWYCRPCRTSSKSIVCVLCGYGGGAMTRALRSRSIVKSLLKTWNIVTEFGPKDAVSPSEILEDKFSMLSPSTSALERDSFPIIRPIPSEPSSAVVWKMDLQKQLECVKNSSCSSDNLNVLNSITAGVVDSTVKQWIHMVCGLWTPGTRCPNVDTMSAFDVSGASRPKVDVVCSMCNRPGGSCIQCRVRDCSVHFHPWCAHQKGLLQSEVEGVDNENVGFYGRCVLHATYNQCETDGDPIGSETGHPGDKEYSCARTEGYKGRKREGFRHNHPILSKGSGGCTVPQEQLNAWHHINKQKPSPKGLAKLPTSDVEYDCRKEYARYKQSKGWKYLVVYKSGIHALGLYTSQFISRGAMVRFVSMPQVVEYVGEIVGLRVADRRESEYQSGRKLQYKSACYFFRIDKEHIIDATRQGGIARFVNHSCLVVFFAERDIYPGEEITYDYHFNHEDEGEKIPCFCNSKNCRRYLN</sequence>
<dbReference type="InterPro" id="IPR013083">
    <property type="entry name" value="Znf_RING/FYVE/PHD"/>
</dbReference>
<evidence type="ECO:0000256" key="4">
    <source>
        <dbReference type="ARBA" id="ARBA00022723"/>
    </source>
</evidence>
<dbReference type="InterPro" id="IPR003616">
    <property type="entry name" value="Post-SET_dom"/>
</dbReference>
<keyword evidence="9" id="KW-0805">Transcription regulation</keyword>
<feature type="domain" description="PHD-type" evidence="13">
    <location>
        <begin position="1652"/>
        <end position="1702"/>
    </location>
</feature>
<comment type="caution">
    <text evidence="17">The sequence shown here is derived from an EMBL/GenBank/DDBJ whole genome shotgun (WGS) entry which is preliminary data.</text>
</comment>
<dbReference type="InterPro" id="IPR046341">
    <property type="entry name" value="SET_dom_sf"/>
</dbReference>
<evidence type="ECO:0000256" key="9">
    <source>
        <dbReference type="ARBA" id="ARBA00023015"/>
    </source>
</evidence>
<evidence type="ECO:0000259" key="16">
    <source>
        <dbReference type="PROSITE" id="PS51805"/>
    </source>
</evidence>
<keyword evidence="2" id="KW-0808">Transferase</keyword>
<dbReference type="Pfam" id="PF13831">
    <property type="entry name" value="PHD_2"/>
    <property type="match status" value="1"/>
</dbReference>
<feature type="region of interest" description="Disordered" evidence="12">
    <location>
        <begin position="1337"/>
        <end position="1356"/>
    </location>
</feature>
<evidence type="ECO:0000256" key="12">
    <source>
        <dbReference type="SAM" id="MobiDB-lite"/>
    </source>
</evidence>
<dbReference type="FunFam" id="3.30.40.10:FF:000484">
    <property type="entry name" value="Histone-lysine N-methyltransferase ATX4"/>
    <property type="match status" value="1"/>
</dbReference>
<evidence type="ECO:0000256" key="2">
    <source>
        <dbReference type="ARBA" id="ARBA00022679"/>
    </source>
</evidence>
<dbReference type="Gene3D" id="2.170.270.10">
    <property type="entry name" value="SET domain"/>
    <property type="match status" value="1"/>
</dbReference>
<evidence type="ECO:0000313" key="18">
    <source>
        <dbReference type="Proteomes" id="UP000626092"/>
    </source>
</evidence>
<dbReference type="SMART" id="SM00508">
    <property type="entry name" value="PostSET"/>
    <property type="match status" value="1"/>
</dbReference>
<dbReference type="CDD" id="cd15571">
    <property type="entry name" value="ePHD"/>
    <property type="match status" value="1"/>
</dbReference>
<evidence type="ECO:0000256" key="5">
    <source>
        <dbReference type="ARBA" id="ARBA00022737"/>
    </source>
</evidence>
<evidence type="ECO:0000256" key="3">
    <source>
        <dbReference type="ARBA" id="ARBA00022691"/>
    </source>
</evidence>
<dbReference type="GO" id="GO:0032259">
    <property type="term" value="P:methylation"/>
    <property type="evidence" value="ECO:0007669"/>
    <property type="project" value="UniProtKB-KW"/>
</dbReference>
<gene>
    <name evidence="17" type="ORF">RHSIM_Rhsim02G0205200</name>
</gene>
<dbReference type="PANTHER" id="PTHR45838:SF4">
    <property type="entry name" value="HISTONE-LYSINE N-METHYLTRANSFERASE TRITHORAX"/>
    <property type="match status" value="1"/>
</dbReference>
<dbReference type="PROSITE" id="PS50081">
    <property type="entry name" value="ZF_DAG_PE_2"/>
    <property type="match status" value="1"/>
</dbReference>
<dbReference type="InterPro" id="IPR034732">
    <property type="entry name" value="EPHD"/>
</dbReference>
<feature type="domain" description="Post-SET" evidence="15">
    <location>
        <begin position="2144"/>
        <end position="2160"/>
    </location>
</feature>
<dbReference type="GO" id="GO:0042800">
    <property type="term" value="F:histone H3K4 methyltransferase activity"/>
    <property type="evidence" value="ECO:0007669"/>
    <property type="project" value="TreeGrafter"/>
</dbReference>
<proteinExistence type="predicted"/>
<dbReference type="InterPro" id="IPR001965">
    <property type="entry name" value="Znf_PHD"/>
</dbReference>
<reference evidence="17" key="1">
    <citation type="submission" date="2019-11" db="EMBL/GenBank/DDBJ databases">
        <authorList>
            <person name="Liu Y."/>
            <person name="Hou J."/>
            <person name="Li T.-Q."/>
            <person name="Guan C.-H."/>
            <person name="Wu X."/>
            <person name="Wu H.-Z."/>
            <person name="Ling F."/>
            <person name="Zhang R."/>
            <person name="Shi X.-G."/>
            <person name="Ren J.-P."/>
            <person name="Chen E.-F."/>
            <person name="Sun J.-M."/>
        </authorList>
    </citation>
    <scope>NUCLEOTIDE SEQUENCE</scope>
    <source>
        <strain evidence="17">Adult_tree_wgs_1</strain>
        <tissue evidence="17">Leaves</tissue>
    </source>
</reference>
<evidence type="ECO:0000256" key="6">
    <source>
        <dbReference type="ARBA" id="ARBA00022771"/>
    </source>
</evidence>
<keyword evidence="8" id="KW-0156">Chromatin regulator</keyword>
<evidence type="ECO:0000256" key="1">
    <source>
        <dbReference type="ARBA" id="ARBA00022603"/>
    </source>
</evidence>
<dbReference type="OrthoDB" id="308383at2759"/>
<dbReference type="GO" id="GO:0035097">
    <property type="term" value="C:histone methyltransferase complex"/>
    <property type="evidence" value="ECO:0007669"/>
    <property type="project" value="TreeGrafter"/>
</dbReference>
<evidence type="ECO:0000259" key="14">
    <source>
        <dbReference type="PROSITE" id="PS50081"/>
    </source>
</evidence>
<dbReference type="SUPFAM" id="SSF57903">
    <property type="entry name" value="FYVE/PHD zinc finger"/>
    <property type="match status" value="1"/>
</dbReference>
<dbReference type="Proteomes" id="UP000626092">
    <property type="component" value="Unassembled WGS sequence"/>
</dbReference>
<name>A0A834LW90_RHOSS</name>
<evidence type="ECO:0000259" key="15">
    <source>
        <dbReference type="PROSITE" id="PS50868"/>
    </source>
</evidence>
<accession>A0A834LW90</accession>
<feature type="domain" description="PHD-type" evidence="16">
    <location>
        <begin position="1795"/>
        <end position="1919"/>
    </location>
</feature>
<dbReference type="PANTHER" id="PTHR45838">
    <property type="entry name" value="HISTONE-LYSINE-N-METHYLTRANSFERASE 2 KMT2 FAMILY MEMBER"/>
    <property type="match status" value="1"/>
</dbReference>
<dbReference type="GO" id="GO:0045893">
    <property type="term" value="P:positive regulation of DNA-templated transcription"/>
    <property type="evidence" value="ECO:0007669"/>
    <property type="project" value="TreeGrafter"/>
</dbReference>
<keyword evidence="5" id="KW-0677">Repeat</keyword>
<keyword evidence="7" id="KW-0862">Zinc</keyword>
<feature type="domain" description="Phorbol-ester/DAG-type" evidence="14">
    <location>
        <begin position="1641"/>
        <end position="1696"/>
    </location>
</feature>
<feature type="region of interest" description="Disordered" evidence="12">
    <location>
        <begin position="1"/>
        <end position="40"/>
    </location>
</feature>
<dbReference type="InterPro" id="IPR019787">
    <property type="entry name" value="Znf_PHD-finger"/>
</dbReference>
<dbReference type="PROSITE" id="PS51805">
    <property type="entry name" value="EPHD"/>
    <property type="match status" value="1"/>
</dbReference>
<keyword evidence="1" id="KW-0489">Methyltransferase</keyword>
<dbReference type="SUPFAM" id="SSF82199">
    <property type="entry name" value="SET domain"/>
    <property type="match status" value="1"/>
</dbReference>
<dbReference type="EMBL" id="WJXA01000002">
    <property type="protein sequence ID" value="KAF7150509.1"/>
    <property type="molecule type" value="Genomic_DNA"/>
</dbReference>